<dbReference type="InterPro" id="IPR024316">
    <property type="entry name" value="APQ12"/>
</dbReference>
<sequence>MSPVPSVYDLLLRLVGHQEVLKDPAQMGKAIETLGKQIEEYKPGSFSSLISGKINSFQFTIPSFVNLLVYFLIFYVSLLVVNKTTRVMLTLLKSLATVAILLLIVCMGVLLLLR</sequence>
<reference evidence="2 4" key="1">
    <citation type="journal article" date="2011" name="Science">
        <title>Comparative functional genomics of the fission yeasts.</title>
        <authorList>
            <person name="Rhind N."/>
            <person name="Chen Z."/>
            <person name="Yassour M."/>
            <person name="Thompson D.A."/>
            <person name="Haas B.J."/>
            <person name="Habib N."/>
            <person name="Wapinski I."/>
            <person name="Roy S."/>
            <person name="Lin M.F."/>
            <person name="Heiman D.I."/>
            <person name="Young S.K."/>
            <person name="Furuya K."/>
            <person name="Guo Y."/>
            <person name="Pidoux A."/>
            <person name="Chen H.M."/>
            <person name="Robbertse B."/>
            <person name="Goldberg J.M."/>
            <person name="Aoki K."/>
            <person name="Bayne E.H."/>
            <person name="Berlin A.M."/>
            <person name="Desjardins C.A."/>
            <person name="Dobbs E."/>
            <person name="Dukaj L."/>
            <person name="Fan L."/>
            <person name="FitzGerald M.G."/>
            <person name="French C."/>
            <person name="Gujja S."/>
            <person name="Hansen K."/>
            <person name="Keifenheim D."/>
            <person name="Levin J.Z."/>
            <person name="Mosher R.A."/>
            <person name="Mueller C.A."/>
            <person name="Pfiffner J."/>
            <person name="Priest M."/>
            <person name="Russ C."/>
            <person name="Smialowska A."/>
            <person name="Swoboda P."/>
            <person name="Sykes S.M."/>
            <person name="Vaughn M."/>
            <person name="Vengrova S."/>
            <person name="Yoder R."/>
            <person name="Zeng Q."/>
            <person name="Allshire R."/>
            <person name="Baulcombe D."/>
            <person name="Birren B.W."/>
            <person name="Brown W."/>
            <person name="Ekwall K."/>
            <person name="Kellis M."/>
            <person name="Leatherwood J."/>
            <person name="Levin H."/>
            <person name="Margalit H."/>
            <person name="Martienssen R."/>
            <person name="Nieduszynski C.A."/>
            <person name="Spatafora J.W."/>
            <person name="Friedman N."/>
            <person name="Dalgaard J.Z."/>
            <person name="Baumann P."/>
            <person name="Niki H."/>
            <person name="Regev A."/>
            <person name="Nusbaum C."/>
        </authorList>
    </citation>
    <scope>NUCLEOTIDE SEQUENCE [LARGE SCALE GENOMIC DNA]</scope>
    <source>
        <strain evidence="4">yFS275 / FY16936</strain>
    </source>
</reference>
<feature type="transmembrane region" description="Helical" evidence="1">
    <location>
        <begin position="87"/>
        <end position="113"/>
    </location>
</feature>
<dbReference type="STRING" id="402676.B6K772"/>
<dbReference type="RefSeq" id="XP_002175669.1">
    <property type="nucleotide sequence ID" value="XM_002175633.1"/>
</dbReference>
<evidence type="ECO:0000313" key="3">
    <source>
        <dbReference type="JaponicusDB" id="SJAG_04578"/>
    </source>
</evidence>
<proteinExistence type="predicted"/>
<keyword evidence="1" id="KW-0812">Transmembrane</keyword>
<name>B6K772_SCHJY</name>
<dbReference type="HOGENOM" id="CLU_2122492_0_0_1"/>
<dbReference type="JaponicusDB" id="SJAG_04578">
    <property type="gene designation" value="apq12"/>
</dbReference>
<accession>B6K772</accession>
<evidence type="ECO:0000256" key="1">
    <source>
        <dbReference type="SAM" id="Phobius"/>
    </source>
</evidence>
<protein>
    <submittedName>
        <fullName evidence="2">Nuclear membrane organization protein Apq12</fullName>
    </submittedName>
</protein>
<keyword evidence="1" id="KW-0472">Membrane</keyword>
<dbReference type="AlphaFoldDB" id="B6K772"/>
<gene>
    <name evidence="3" type="primary">apq12</name>
    <name evidence="2" type="ORF">SJAG_04578</name>
</gene>
<dbReference type="Pfam" id="PF12716">
    <property type="entry name" value="Apq12"/>
    <property type="match status" value="1"/>
</dbReference>
<keyword evidence="1" id="KW-1133">Transmembrane helix</keyword>
<dbReference type="Proteomes" id="UP000001744">
    <property type="component" value="Unassembled WGS sequence"/>
</dbReference>
<dbReference type="EMBL" id="KE651168">
    <property type="protein sequence ID" value="EEB09376.1"/>
    <property type="molecule type" value="Genomic_DNA"/>
</dbReference>
<dbReference type="OMA" id="AKYMIDY"/>
<dbReference type="GeneID" id="7051932"/>
<dbReference type="VEuPathDB" id="FungiDB:SJAG_04578"/>
<organism evidence="2 4">
    <name type="scientific">Schizosaccharomyces japonicus (strain yFS275 / FY16936)</name>
    <name type="common">Fission yeast</name>
    <dbReference type="NCBI Taxonomy" id="402676"/>
    <lineage>
        <taxon>Eukaryota</taxon>
        <taxon>Fungi</taxon>
        <taxon>Dikarya</taxon>
        <taxon>Ascomycota</taxon>
        <taxon>Taphrinomycotina</taxon>
        <taxon>Schizosaccharomycetes</taxon>
        <taxon>Schizosaccharomycetales</taxon>
        <taxon>Schizosaccharomycetaceae</taxon>
        <taxon>Schizosaccharomyces</taxon>
    </lineage>
</organism>
<feature type="transmembrane region" description="Helical" evidence="1">
    <location>
        <begin position="59"/>
        <end position="81"/>
    </location>
</feature>
<evidence type="ECO:0000313" key="2">
    <source>
        <dbReference type="EMBL" id="EEB09376.1"/>
    </source>
</evidence>
<keyword evidence="4" id="KW-1185">Reference proteome</keyword>
<dbReference type="OrthoDB" id="5326531at2759"/>
<evidence type="ECO:0000313" key="4">
    <source>
        <dbReference type="Proteomes" id="UP000001744"/>
    </source>
</evidence>